<dbReference type="PANTHER" id="PTHR15032">
    <property type="entry name" value="N-ACYL-PHOSPHATIDYLETHANOLAMINE-HYDROLYZING PHOSPHOLIPASE D"/>
    <property type="match status" value="1"/>
</dbReference>
<evidence type="ECO:0000259" key="1">
    <source>
        <dbReference type="Pfam" id="PF12706"/>
    </source>
</evidence>
<dbReference type="Pfam" id="PF12706">
    <property type="entry name" value="Lactamase_B_2"/>
    <property type="match status" value="1"/>
</dbReference>
<protein>
    <recommendedName>
        <fullName evidence="1">Metallo-beta-lactamase domain-containing protein</fullName>
    </recommendedName>
</protein>
<dbReference type="PANTHER" id="PTHR15032:SF4">
    <property type="entry name" value="N-ACYL-PHOSPHATIDYLETHANOLAMINE-HYDROLYZING PHOSPHOLIPASE D"/>
    <property type="match status" value="1"/>
</dbReference>
<evidence type="ECO:0000313" key="2">
    <source>
        <dbReference type="EMBL" id="JAP52934.1"/>
    </source>
</evidence>
<dbReference type="SUPFAM" id="SSF56281">
    <property type="entry name" value="Metallo-hydrolase/oxidoreductase"/>
    <property type="match status" value="1"/>
</dbReference>
<organism evidence="2">
    <name type="scientific">Schistocephalus solidus</name>
    <name type="common">Tapeworm</name>
    <dbReference type="NCBI Taxonomy" id="70667"/>
    <lineage>
        <taxon>Eukaryota</taxon>
        <taxon>Metazoa</taxon>
        <taxon>Spiralia</taxon>
        <taxon>Lophotrochozoa</taxon>
        <taxon>Platyhelminthes</taxon>
        <taxon>Cestoda</taxon>
        <taxon>Eucestoda</taxon>
        <taxon>Diphyllobothriidea</taxon>
        <taxon>Diphyllobothriidae</taxon>
        <taxon>Schistocephalus</taxon>
    </lineage>
</organism>
<dbReference type="GO" id="GO:0070290">
    <property type="term" value="F:N-acylphosphatidylethanolamine-specific phospholipase D activity"/>
    <property type="evidence" value="ECO:0007669"/>
    <property type="project" value="TreeGrafter"/>
</dbReference>
<dbReference type="EMBL" id="GEEE01010291">
    <property type="protein sequence ID" value="JAP52934.1"/>
    <property type="molecule type" value="Transcribed_RNA"/>
</dbReference>
<sequence length="448" mass="49964">HLANFRIRPRTRRSYANRKVYSYVHLKRSIHRMDRPIPTSSEPFRSLSSSKASDEVSHTELNIADAKALSSTNSGDYIALGNDKSAANTLPLTQALQTSGKFANPWDTWQNAITNMKAAYALVTTKSDEGHSPSPSDPQLDINLPIRKPTFGPAFSDNPSCGIRVTWLGHASVLFNVDGANILCDPIFSRRCSAVQVIGPIRFRPPPCQITDLPPLDAVVISHNHFDHMDVNTMTKVGKHSPNALWCVPSGCKNFTEKTLRSTKRGKSPGPNVWEALWWEEVTLKRREGESAAVKIAFTPTQHWSGRSNYFQFFSSLWGSWAIIGPRHRAWFAGDTGYCAAFKEIGAKYGPFDVAAIPIGAYKPRHALQHQHIDPAEAVKVHQDVKAKYSIGIHWGTFALGREHYLAPKWDLTAALDEAGIPASVFRTLFHGQSLRYRREPSEEVLED</sequence>
<dbReference type="AlphaFoldDB" id="A0A0X3PME9"/>
<gene>
    <name evidence="2" type="ORF">TR140280</name>
</gene>
<accession>A0A0X3PME9</accession>
<dbReference type="GO" id="GO:0005737">
    <property type="term" value="C:cytoplasm"/>
    <property type="evidence" value="ECO:0007669"/>
    <property type="project" value="TreeGrafter"/>
</dbReference>
<reference evidence="2" key="1">
    <citation type="submission" date="2016-01" db="EMBL/GenBank/DDBJ databases">
        <title>Reference transcriptome for the parasite Schistocephalus solidus: insights into the molecular evolution of parasitism.</title>
        <authorList>
            <person name="Hebert F.O."/>
            <person name="Grambauer S."/>
            <person name="Barber I."/>
            <person name="Landry C.R."/>
            <person name="Aubin-Horth N."/>
        </authorList>
    </citation>
    <scope>NUCLEOTIDE SEQUENCE</scope>
</reference>
<dbReference type="GO" id="GO:0070292">
    <property type="term" value="P:N-acylphosphatidylethanolamine metabolic process"/>
    <property type="evidence" value="ECO:0007669"/>
    <property type="project" value="TreeGrafter"/>
</dbReference>
<feature type="non-terminal residue" evidence="2">
    <location>
        <position position="1"/>
    </location>
</feature>
<proteinExistence type="predicted"/>
<feature type="domain" description="Metallo-beta-lactamase" evidence="1">
    <location>
        <begin position="181"/>
        <end position="395"/>
    </location>
</feature>
<name>A0A0X3PME9_SCHSO</name>
<dbReference type="Gene3D" id="3.60.15.10">
    <property type="entry name" value="Ribonuclease Z/Hydroxyacylglutathione hydrolase-like"/>
    <property type="match status" value="1"/>
</dbReference>
<dbReference type="GO" id="GO:0070291">
    <property type="term" value="P:N-acylethanolamine metabolic process"/>
    <property type="evidence" value="ECO:0007669"/>
    <property type="project" value="TreeGrafter"/>
</dbReference>
<dbReference type="InterPro" id="IPR036866">
    <property type="entry name" value="RibonucZ/Hydroxyglut_hydro"/>
</dbReference>
<dbReference type="InterPro" id="IPR001279">
    <property type="entry name" value="Metallo-B-lactamas"/>
</dbReference>